<proteinExistence type="inferred from homology"/>
<organism evidence="3 4">
    <name type="scientific">Geothermobacter ehrlichii</name>
    <dbReference type="NCBI Taxonomy" id="213224"/>
    <lineage>
        <taxon>Bacteria</taxon>
        <taxon>Pseudomonadati</taxon>
        <taxon>Thermodesulfobacteriota</taxon>
        <taxon>Desulfuromonadia</taxon>
        <taxon>Desulfuromonadales</taxon>
        <taxon>Geothermobacteraceae</taxon>
        <taxon>Geothermobacter</taxon>
    </lineage>
</organism>
<comment type="caution">
    <text evidence="3">The sequence shown here is derived from an EMBL/GenBank/DDBJ whole genome shotgun (WGS) entry which is preliminary data.</text>
</comment>
<dbReference type="GO" id="GO:0016853">
    <property type="term" value="F:isomerase activity"/>
    <property type="evidence" value="ECO:0007669"/>
    <property type="project" value="UniProtKB-KW"/>
</dbReference>
<gene>
    <name evidence="3" type="ORF">EDC39_107149</name>
</gene>
<evidence type="ECO:0000313" key="4">
    <source>
        <dbReference type="Proteomes" id="UP000324159"/>
    </source>
</evidence>
<keyword evidence="1" id="KW-0413">Isomerase</keyword>
<keyword evidence="4" id="KW-1185">Reference proteome</keyword>
<dbReference type="InterPro" id="IPR029767">
    <property type="entry name" value="WecB-like"/>
</dbReference>
<dbReference type="InterPro" id="IPR003331">
    <property type="entry name" value="UDP_GlcNAc_Epimerase_2_dom"/>
</dbReference>
<evidence type="ECO:0000313" key="3">
    <source>
        <dbReference type="EMBL" id="TYO98348.1"/>
    </source>
</evidence>
<comment type="similarity">
    <text evidence="1">Belongs to the UDP-N-acetylglucosamine 2-epimerase family.</text>
</comment>
<dbReference type="PANTHER" id="PTHR43174:SF1">
    <property type="entry name" value="UDP-N-ACETYLGLUCOSAMINE 2-EPIMERASE"/>
    <property type="match status" value="1"/>
</dbReference>
<accession>A0A5D3WJI4</accession>
<name>A0A5D3WJI4_9BACT</name>
<dbReference type="Proteomes" id="UP000324159">
    <property type="component" value="Unassembled WGS sequence"/>
</dbReference>
<evidence type="ECO:0000259" key="2">
    <source>
        <dbReference type="Pfam" id="PF02350"/>
    </source>
</evidence>
<dbReference type="Pfam" id="PF02350">
    <property type="entry name" value="Epimerase_2"/>
    <property type="match status" value="1"/>
</dbReference>
<dbReference type="EMBL" id="VNIB01000007">
    <property type="protein sequence ID" value="TYO98348.1"/>
    <property type="molecule type" value="Genomic_DNA"/>
</dbReference>
<evidence type="ECO:0000256" key="1">
    <source>
        <dbReference type="RuleBase" id="RU003513"/>
    </source>
</evidence>
<protein>
    <submittedName>
        <fullName evidence="3">UDP-N-acetylglucosamine 2-epimerase (Non-hydrolysing)</fullName>
    </submittedName>
</protein>
<dbReference type="NCBIfam" id="TIGR00236">
    <property type="entry name" value="wecB"/>
    <property type="match status" value="1"/>
</dbReference>
<dbReference type="PANTHER" id="PTHR43174">
    <property type="entry name" value="UDP-N-ACETYLGLUCOSAMINE 2-EPIMERASE"/>
    <property type="match status" value="1"/>
</dbReference>
<dbReference type="Gene3D" id="3.40.50.2000">
    <property type="entry name" value="Glycogen Phosphorylase B"/>
    <property type="match status" value="2"/>
</dbReference>
<dbReference type="RefSeq" id="WP_148896111.1">
    <property type="nucleotide sequence ID" value="NZ_VNIB01000007.1"/>
</dbReference>
<dbReference type="OrthoDB" id="9803238at2"/>
<reference evidence="3 4" key="1">
    <citation type="submission" date="2019-07" db="EMBL/GenBank/DDBJ databases">
        <title>Genomic Encyclopedia of Type Strains, Phase IV (KMG-IV): sequencing the most valuable type-strain genomes for metagenomic binning, comparative biology and taxonomic classification.</title>
        <authorList>
            <person name="Goeker M."/>
        </authorList>
    </citation>
    <scope>NUCLEOTIDE SEQUENCE [LARGE SCALE GENOMIC DNA]</scope>
    <source>
        <strain evidence="3 4">SS015</strain>
    </source>
</reference>
<feature type="domain" description="UDP-N-acetylglucosamine 2-epimerase" evidence="2">
    <location>
        <begin position="28"/>
        <end position="363"/>
    </location>
</feature>
<dbReference type="CDD" id="cd03786">
    <property type="entry name" value="GTB_UDP-GlcNAc_2-Epimerase"/>
    <property type="match status" value="1"/>
</dbReference>
<sequence>MKIINIVGARPNFMKMAPIIEAMNRYPEQIKHLLVHTGQHYDEKMSKAFFDDLGMPKPDIDLEVGSGSHAEQTARIMVEFEKVCLREKPDLGIVVGDVNSTMACTITAKKLGIKVAHVEAGLRSRDMGMPEEINRLCTDVLCDYLFTTDYVADRNLKAEGVPEEKIHFVGNVMIDTLRKHERKAESLTLLHDWGLEAGRYATMTLHRPSNVDDPHILAGLLEALADISRDLPIVFPIHPRTRKMAEKFGLEHFLNSGDRIEGIWCTEPLGYLEFLHLNMNAKMVLTDSGGLQEETTVLGVPCITMRHNTERPITCTEGTNRLVGNDPRKVKEAAEAVLRGDWNFGQVPEKWDGKAAERIVQVLLSHPPTAV</sequence>
<dbReference type="AlphaFoldDB" id="A0A5D3WJI4"/>
<dbReference type="SUPFAM" id="SSF53756">
    <property type="entry name" value="UDP-Glycosyltransferase/glycogen phosphorylase"/>
    <property type="match status" value="1"/>
</dbReference>